<dbReference type="GO" id="GO:0016787">
    <property type="term" value="F:hydrolase activity"/>
    <property type="evidence" value="ECO:0007669"/>
    <property type="project" value="UniProtKB-KW"/>
</dbReference>
<accession>A0AAW6TDE8</accession>
<dbReference type="PANTHER" id="PTHR43309:SF3">
    <property type="entry name" value="5-OXOPROLINASE SUBUNIT C"/>
    <property type="match status" value="1"/>
</dbReference>
<name>A0AAW6TDE8_9MICO</name>
<proteinExistence type="predicted"/>
<evidence type="ECO:0000256" key="3">
    <source>
        <dbReference type="ARBA" id="ARBA00022840"/>
    </source>
</evidence>
<dbReference type="Pfam" id="PF02626">
    <property type="entry name" value="CT_A_B"/>
    <property type="match status" value="1"/>
</dbReference>
<protein>
    <submittedName>
        <fullName evidence="5">Biotin-dependent carboxyltransferase family protein</fullName>
    </submittedName>
</protein>
<sequence>MTTQGIEVLDAGILTHIQDGGRVGQLPQGIAPSGAQDYFSLRLANLLVGNAPTPAPLSSKDPGPAGLELTAKGPTLRFDTDAIVAVTGAPAEITLNGRRRPHNASFLVSAGDVLAIGAITGGMRSYLAVQGGIRNEPYIGSRSTHLFAQFGGIGGRALQAGDQLPLADEPLRYESVGSIVGEEAARYSLENHVLHVTAGPQDHLFTEESIDAFFGEPWTLGALNSRMGFRFAGPKLSFLPRPNYVAEAAGTDPSNIVDDIIPIGGIQCPSGSEAIVMGVENPTVGGFAKIATVISADLGRVGQLSPGDTVRFERVSTEQALELLAWQLHGDHIVQPQSAVA</sequence>
<organism evidence="5 6">
    <name type="scientific">Ruicaihuangia caeni</name>
    <dbReference type="NCBI Taxonomy" id="3042517"/>
    <lineage>
        <taxon>Bacteria</taxon>
        <taxon>Bacillati</taxon>
        <taxon>Actinomycetota</taxon>
        <taxon>Actinomycetes</taxon>
        <taxon>Micrococcales</taxon>
        <taxon>Microbacteriaceae</taxon>
        <taxon>Ruicaihuangia</taxon>
    </lineage>
</organism>
<dbReference type="GO" id="GO:0005524">
    <property type="term" value="F:ATP binding"/>
    <property type="evidence" value="ECO:0007669"/>
    <property type="project" value="UniProtKB-KW"/>
</dbReference>
<evidence type="ECO:0000259" key="4">
    <source>
        <dbReference type="SMART" id="SM00797"/>
    </source>
</evidence>
<dbReference type="InterPro" id="IPR003778">
    <property type="entry name" value="CT_A_B"/>
</dbReference>
<dbReference type="Proteomes" id="UP001321506">
    <property type="component" value="Unassembled WGS sequence"/>
</dbReference>
<dbReference type="NCBIfam" id="TIGR00724">
    <property type="entry name" value="urea_amlyse_rel"/>
    <property type="match status" value="1"/>
</dbReference>
<gene>
    <name evidence="5" type="ORF">QF206_08975</name>
</gene>
<evidence type="ECO:0000256" key="2">
    <source>
        <dbReference type="ARBA" id="ARBA00022801"/>
    </source>
</evidence>
<keyword evidence="1" id="KW-0547">Nucleotide-binding</keyword>
<keyword evidence="2" id="KW-0378">Hydrolase</keyword>
<dbReference type="InterPro" id="IPR052708">
    <property type="entry name" value="PxpC"/>
</dbReference>
<comment type="caution">
    <text evidence="5">The sequence shown here is derived from an EMBL/GenBank/DDBJ whole genome shotgun (WGS) entry which is preliminary data.</text>
</comment>
<keyword evidence="3" id="KW-0067">ATP-binding</keyword>
<dbReference type="EMBL" id="JASATX010000003">
    <property type="protein sequence ID" value="MDI2099092.1"/>
    <property type="molecule type" value="Genomic_DNA"/>
</dbReference>
<evidence type="ECO:0000313" key="5">
    <source>
        <dbReference type="EMBL" id="MDI2099092.1"/>
    </source>
</evidence>
<dbReference type="SMART" id="SM00797">
    <property type="entry name" value="AHS2"/>
    <property type="match status" value="1"/>
</dbReference>
<evidence type="ECO:0000313" key="6">
    <source>
        <dbReference type="Proteomes" id="UP001321506"/>
    </source>
</evidence>
<keyword evidence="6" id="KW-1185">Reference proteome</keyword>
<evidence type="ECO:0000256" key="1">
    <source>
        <dbReference type="ARBA" id="ARBA00022741"/>
    </source>
</evidence>
<dbReference type="PANTHER" id="PTHR43309">
    <property type="entry name" value="5-OXOPROLINASE SUBUNIT C"/>
    <property type="match status" value="1"/>
</dbReference>
<dbReference type="Gene3D" id="2.40.100.10">
    <property type="entry name" value="Cyclophilin-like"/>
    <property type="match status" value="1"/>
</dbReference>
<dbReference type="AlphaFoldDB" id="A0AAW6TDE8"/>
<dbReference type="SUPFAM" id="SSF50891">
    <property type="entry name" value="Cyclophilin-like"/>
    <property type="match status" value="1"/>
</dbReference>
<reference evidence="5 6" key="1">
    <citation type="submission" date="2023-04" db="EMBL/GenBank/DDBJ databases">
        <title>Klugiella caeni sp. nov. isolated from the sludge of biochemical tank.</title>
        <authorList>
            <person name="Geng K."/>
        </authorList>
    </citation>
    <scope>NUCLEOTIDE SEQUENCE [LARGE SCALE GENOMIC DNA]</scope>
    <source>
        <strain evidence="5 6">YN-L-19</strain>
    </source>
</reference>
<dbReference type="InterPro" id="IPR029000">
    <property type="entry name" value="Cyclophilin-like_dom_sf"/>
</dbReference>
<dbReference type="RefSeq" id="WP_281488875.1">
    <property type="nucleotide sequence ID" value="NZ_JASATX010000003.1"/>
</dbReference>
<feature type="domain" description="Carboxyltransferase" evidence="4">
    <location>
        <begin position="27"/>
        <end position="326"/>
    </location>
</feature>